<feature type="non-terminal residue" evidence="1">
    <location>
        <position position="151"/>
    </location>
</feature>
<reference evidence="1" key="1">
    <citation type="submission" date="2023-10" db="EMBL/GenBank/DDBJ databases">
        <authorList>
            <person name="Chen Y."/>
            <person name="Shah S."/>
            <person name="Dougan E. K."/>
            <person name="Thang M."/>
            <person name="Chan C."/>
        </authorList>
    </citation>
    <scope>NUCLEOTIDE SEQUENCE [LARGE SCALE GENOMIC DNA]</scope>
</reference>
<feature type="non-terminal residue" evidence="1">
    <location>
        <position position="1"/>
    </location>
</feature>
<name>A0ABN9XP32_9DINO</name>
<protein>
    <recommendedName>
        <fullName evidence="3">Subtilisin</fullName>
    </recommendedName>
</protein>
<organism evidence="1 2">
    <name type="scientific">Prorocentrum cordatum</name>
    <dbReference type="NCBI Taxonomy" id="2364126"/>
    <lineage>
        <taxon>Eukaryota</taxon>
        <taxon>Sar</taxon>
        <taxon>Alveolata</taxon>
        <taxon>Dinophyceae</taxon>
        <taxon>Prorocentrales</taxon>
        <taxon>Prorocentraceae</taxon>
        <taxon>Prorocentrum</taxon>
    </lineage>
</organism>
<evidence type="ECO:0000313" key="2">
    <source>
        <dbReference type="Proteomes" id="UP001189429"/>
    </source>
</evidence>
<keyword evidence="2" id="KW-1185">Reference proteome</keyword>
<gene>
    <name evidence="1" type="ORF">PCOR1329_LOCUS78547</name>
</gene>
<dbReference type="EMBL" id="CAUYUJ010020961">
    <property type="protein sequence ID" value="CAK0901657.1"/>
    <property type="molecule type" value="Genomic_DNA"/>
</dbReference>
<evidence type="ECO:0008006" key="3">
    <source>
        <dbReference type="Google" id="ProtNLM"/>
    </source>
</evidence>
<accession>A0ABN9XP32</accession>
<sequence>AALGSACLTARGVPFRICHPPLDSPRARQWAPEIRRVLTASAGGAPPQAAAALDVDVQLVQVDLGPQKAEELAGGWLAAAQDAEGGMCAAVPVGTGYCDAQSMTYARGGSCTGSYCAGLATIEQCCDVVAAMPECAGAEHVGFIPASGPEG</sequence>
<comment type="caution">
    <text evidence="1">The sequence shown here is derived from an EMBL/GenBank/DDBJ whole genome shotgun (WGS) entry which is preliminary data.</text>
</comment>
<dbReference type="Proteomes" id="UP001189429">
    <property type="component" value="Unassembled WGS sequence"/>
</dbReference>
<evidence type="ECO:0000313" key="1">
    <source>
        <dbReference type="EMBL" id="CAK0901657.1"/>
    </source>
</evidence>
<proteinExistence type="predicted"/>